<proteinExistence type="predicted"/>
<evidence type="ECO:0000313" key="2">
    <source>
        <dbReference type="Proteomes" id="UP000319516"/>
    </source>
</evidence>
<organism evidence="1 2">
    <name type="scientific">Ornithinicoccus hortensis</name>
    <dbReference type="NCBI Taxonomy" id="82346"/>
    <lineage>
        <taxon>Bacteria</taxon>
        <taxon>Bacillati</taxon>
        <taxon>Actinomycetota</taxon>
        <taxon>Actinomycetes</taxon>
        <taxon>Micrococcales</taxon>
        <taxon>Intrasporangiaceae</taxon>
        <taxon>Ornithinicoccus</taxon>
    </lineage>
</organism>
<sequence>MPAGDELTDEDLQAFGARLTDALESGDVEHWLSYFALDDEQTERQRQWFTAVQAVPMEVREMHPTLWLGPDGAEVGADGEWSSEERVRFGFRHQVSGADPVPSVELYDVGLERSEDDGGLRINDLAGDPDQGDYPQLWDVGPVEVLESDHLVVLTDPEQRELVRELLPSLDLAAAETLSEVPVDGVDRMVVTLTSAERVATLFGEGEVNELAGFAMPVTGIREVGQYDGLADLDPTDDLTVRLVLDLEYTADELDNYGEDVAGGSPLLRHEGMHLAMLLRHLEANPPKWVSEGFAGWFEVAAADEPAEDLEWWYGVLLKGAGLPTELPPSLWLAFEGEGPMDIDRNYAASAMVFRYVEETYGYETTVALGDRLHQIALWDDWDGAIDDALHEQLGTGSAEFVDGWTAWVADRYPDVGSGD</sequence>
<evidence type="ECO:0000313" key="1">
    <source>
        <dbReference type="EMBL" id="TQL49695.1"/>
    </source>
</evidence>
<dbReference type="EMBL" id="VFOP01000001">
    <property type="protein sequence ID" value="TQL49695.1"/>
    <property type="molecule type" value="Genomic_DNA"/>
</dbReference>
<comment type="caution">
    <text evidence="1">The sequence shown here is derived from an EMBL/GenBank/DDBJ whole genome shotgun (WGS) entry which is preliminary data.</text>
</comment>
<dbReference type="AlphaFoldDB" id="A0A542YNK3"/>
<reference evidence="1 2" key="1">
    <citation type="submission" date="2019-06" db="EMBL/GenBank/DDBJ databases">
        <title>Sequencing the genomes of 1000 actinobacteria strains.</title>
        <authorList>
            <person name="Klenk H.-P."/>
        </authorList>
    </citation>
    <scope>NUCLEOTIDE SEQUENCE [LARGE SCALE GENOMIC DNA]</scope>
    <source>
        <strain evidence="1 2">DSM 12335</strain>
    </source>
</reference>
<keyword evidence="2" id="KW-1185">Reference proteome</keyword>
<name>A0A542YNK3_9MICO</name>
<dbReference type="Proteomes" id="UP000319516">
    <property type="component" value="Unassembled WGS sequence"/>
</dbReference>
<gene>
    <name evidence="1" type="ORF">FB467_0782</name>
</gene>
<accession>A0A542YNK3</accession>
<protein>
    <submittedName>
        <fullName evidence="1">Uncharacterized protein</fullName>
    </submittedName>
</protein>